<dbReference type="EC" id="2.7.13.3" evidence="2"/>
<evidence type="ECO:0000313" key="7">
    <source>
        <dbReference type="Proteomes" id="UP001257914"/>
    </source>
</evidence>
<dbReference type="InterPro" id="IPR003594">
    <property type="entry name" value="HATPase_dom"/>
</dbReference>
<evidence type="ECO:0000313" key="6">
    <source>
        <dbReference type="EMBL" id="MDU0113782.1"/>
    </source>
</evidence>
<protein>
    <recommendedName>
        <fullName evidence="2">histidine kinase</fullName>
        <ecNumber evidence="2">2.7.13.3</ecNumber>
    </recommendedName>
</protein>
<evidence type="ECO:0000256" key="2">
    <source>
        <dbReference type="ARBA" id="ARBA00012438"/>
    </source>
</evidence>
<keyword evidence="4" id="KW-0812">Transmembrane</keyword>
<dbReference type="Pfam" id="PF02518">
    <property type="entry name" value="HATPase_c"/>
    <property type="match status" value="1"/>
</dbReference>
<dbReference type="InterPro" id="IPR004358">
    <property type="entry name" value="Sig_transdc_His_kin-like_C"/>
</dbReference>
<dbReference type="PANTHER" id="PTHR43065:SF51">
    <property type="entry name" value="HISTIDINE KINASE"/>
    <property type="match status" value="1"/>
</dbReference>
<dbReference type="InterPro" id="IPR036097">
    <property type="entry name" value="HisK_dim/P_sf"/>
</dbReference>
<dbReference type="SMART" id="SM00387">
    <property type="entry name" value="HATPase_c"/>
    <property type="match status" value="1"/>
</dbReference>
<comment type="catalytic activity">
    <reaction evidence="1">
        <text>ATP + protein L-histidine = ADP + protein N-phospho-L-histidine.</text>
        <dbReference type="EC" id="2.7.13.3"/>
    </reaction>
</comment>
<feature type="domain" description="Histidine kinase" evidence="5">
    <location>
        <begin position="228"/>
        <end position="429"/>
    </location>
</feature>
<evidence type="ECO:0000256" key="3">
    <source>
        <dbReference type="ARBA" id="ARBA00022553"/>
    </source>
</evidence>
<dbReference type="PANTHER" id="PTHR43065">
    <property type="entry name" value="SENSOR HISTIDINE KINASE"/>
    <property type="match status" value="1"/>
</dbReference>
<dbReference type="Gene3D" id="1.10.287.130">
    <property type="match status" value="1"/>
</dbReference>
<feature type="transmembrane region" description="Helical" evidence="4">
    <location>
        <begin position="38"/>
        <end position="58"/>
    </location>
</feature>
<reference evidence="6 7" key="1">
    <citation type="submission" date="2023-10" db="EMBL/GenBank/DDBJ databases">
        <title>Psychrosphaera aquimaarina strain SW33 isolated from seawater.</title>
        <authorList>
            <person name="Bayburt H."/>
            <person name="Kim J.M."/>
            <person name="Choi B.J."/>
            <person name="Jeon C.O."/>
        </authorList>
    </citation>
    <scope>NUCLEOTIDE SEQUENCE [LARGE SCALE GENOMIC DNA]</scope>
    <source>
        <strain evidence="6 7">KCTC 52743</strain>
    </source>
</reference>
<keyword evidence="7" id="KW-1185">Reference proteome</keyword>
<keyword evidence="4" id="KW-0472">Membrane</keyword>
<gene>
    <name evidence="6" type="ORF">RT723_12395</name>
</gene>
<dbReference type="SMART" id="SM00388">
    <property type="entry name" value="HisKA"/>
    <property type="match status" value="1"/>
</dbReference>
<organism evidence="6 7">
    <name type="scientific">Psychrosphaera aquimarina</name>
    <dbReference type="NCBI Taxonomy" id="2044854"/>
    <lineage>
        <taxon>Bacteria</taxon>
        <taxon>Pseudomonadati</taxon>
        <taxon>Pseudomonadota</taxon>
        <taxon>Gammaproteobacteria</taxon>
        <taxon>Alteromonadales</taxon>
        <taxon>Pseudoalteromonadaceae</taxon>
        <taxon>Psychrosphaera</taxon>
    </lineage>
</organism>
<accession>A0ABU3R282</accession>
<feature type="transmembrane region" description="Helical" evidence="4">
    <location>
        <begin position="12"/>
        <end position="32"/>
    </location>
</feature>
<evidence type="ECO:0000256" key="4">
    <source>
        <dbReference type="SAM" id="Phobius"/>
    </source>
</evidence>
<name>A0ABU3R282_9GAMM</name>
<dbReference type="InterPro" id="IPR036890">
    <property type="entry name" value="HATPase_C_sf"/>
</dbReference>
<dbReference type="SUPFAM" id="SSF55874">
    <property type="entry name" value="ATPase domain of HSP90 chaperone/DNA topoisomerase II/histidine kinase"/>
    <property type="match status" value="1"/>
</dbReference>
<dbReference type="InterPro" id="IPR005467">
    <property type="entry name" value="His_kinase_dom"/>
</dbReference>
<dbReference type="CDD" id="cd00082">
    <property type="entry name" value="HisKA"/>
    <property type="match status" value="1"/>
</dbReference>
<dbReference type="PROSITE" id="PS50109">
    <property type="entry name" value="HIS_KIN"/>
    <property type="match status" value="1"/>
</dbReference>
<sequence>MTIFKNKTLEGYILKIVTIFCMLFLVVTGLLLEQLQWNSWDIALTLVFQAFALTIFSFKFRKRITAGFDRALLHIEAVKMEDYNQYAKSDFDEGNSNELHLALKALSQHLQQQKSRYDQHAFLLYQLIDQLNTPMLVFNKKQKLTYANAAFSILYNQPWQMYRLASPKLLGLIETDSGWSIPRKGQQWQISQSKFIDSGEEHFLLVFTNIDSALRASQLNAWQQIIRVMGHEIRNSLTPVSSLAESLSTQMISPREQSALALISDRCLHLQDFINRYSSLSQQLDLHYQSIELSSFVERLKALNPELEVTTQVKESKLWGDTTFLEQVFINLLKNAKEAGATKVKFTIVRVKNKCKIELEDNGHGFANTDNLFVPLFTTKPQGQGIGLTFCRNIIEQHKGTIDLENNADLANKNSQTGVTISITLPLTS</sequence>
<keyword evidence="6" id="KW-0547">Nucleotide-binding</keyword>
<dbReference type="PRINTS" id="PR00344">
    <property type="entry name" value="BCTRLSENSOR"/>
</dbReference>
<dbReference type="Proteomes" id="UP001257914">
    <property type="component" value="Unassembled WGS sequence"/>
</dbReference>
<dbReference type="GO" id="GO:0005524">
    <property type="term" value="F:ATP binding"/>
    <property type="evidence" value="ECO:0007669"/>
    <property type="project" value="UniProtKB-KW"/>
</dbReference>
<dbReference type="InterPro" id="IPR003661">
    <property type="entry name" value="HisK_dim/P_dom"/>
</dbReference>
<evidence type="ECO:0000256" key="1">
    <source>
        <dbReference type="ARBA" id="ARBA00000085"/>
    </source>
</evidence>
<keyword evidence="3" id="KW-0597">Phosphoprotein</keyword>
<keyword evidence="6" id="KW-0067">ATP-binding</keyword>
<dbReference type="RefSeq" id="WP_315947386.1">
    <property type="nucleotide sequence ID" value="NZ_JAWCUA010000010.1"/>
</dbReference>
<dbReference type="Gene3D" id="3.30.565.10">
    <property type="entry name" value="Histidine kinase-like ATPase, C-terminal domain"/>
    <property type="match status" value="1"/>
</dbReference>
<dbReference type="EMBL" id="JAWCUA010000010">
    <property type="protein sequence ID" value="MDU0113782.1"/>
    <property type="molecule type" value="Genomic_DNA"/>
</dbReference>
<dbReference type="SUPFAM" id="SSF47384">
    <property type="entry name" value="Homodimeric domain of signal transducing histidine kinase"/>
    <property type="match status" value="1"/>
</dbReference>
<evidence type="ECO:0000259" key="5">
    <source>
        <dbReference type="PROSITE" id="PS50109"/>
    </source>
</evidence>
<proteinExistence type="predicted"/>
<keyword evidence="4" id="KW-1133">Transmembrane helix</keyword>
<comment type="caution">
    <text evidence="6">The sequence shown here is derived from an EMBL/GenBank/DDBJ whole genome shotgun (WGS) entry which is preliminary data.</text>
</comment>